<dbReference type="OrthoDB" id="3261594at2759"/>
<name>A0A167K4G9_PHYB8</name>
<keyword evidence="2" id="KW-1185">Reference proteome</keyword>
<dbReference type="AlphaFoldDB" id="A0A167K4G9"/>
<dbReference type="EMBL" id="KV441024">
    <property type="protein sequence ID" value="OAD67260.1"/>
    <property type="molecule type" value="Genomic_DNA"/>
</dbReference>
<sequence length="218" mass="24672">MHINSGVVIDVEFGQDVPTDIKTPLESGHGYFHVHNTVNHVDFPSQYESDESDESKLDEAPRVSHYELMNGAEAASLELFFMFVENNVSHNVFDKCVKMMNKYMAECELSAANSLMSYYKMDILLRQEYTVRPVTHDIYERDNMMQLAIILGPEHPKNIASFLEPIVEDLHMLQTSGLRVQTNSGQVSVKVHFVMATGNNPAVSDLMKLAHHNSFFGC</sequence>
<dbReference type="VEuPathDB" id="FungiDB:PHYBLDRAFT_63744"/>
<evidence type="ECO:0000313" key="1">
    <source>
        <dbReference type="EMBL" id="OAD67260.1"/>
    </source>
</evidence>
<dbReference type="InParanoid" id="A0A167K4G9"/>
<gene>
    <name evidence="1" type="ORF">PHYBLDRAFT_63744</name>
</gene>
<evidence type="ECO:0000313" key="2">
    <source>
        <dbReference type="Proteomes" id="UP000077315"/>
    </source>
</evidence>
<dbReference type="GeneID" id="29002073"/>
<reference evidence="2" key="1">
    <citation type="submission" date="2015-06" db="EMBL/GenBank/DDBJ databases">
        <title>Expansion of signal transduction pathways in fungi by whole-genome duplication.</title>
        <authorList>
            <consortium name="DOE Joint Genome Institute"/>
            <person name="Corrochano L.M."/>
            <person name="Kuo A."/>
            <person name="Marcet-Houben M."/>
            <person name="Polaino S."/>
            <person name="Salamov A."/>
            <person name="Villalobos J.M."/>
            <person name="Alvarez M.I."/>
            <person name="Avalos J."/>
            <person name="Benito E.P."/>
            <person name="Benoit I."/>
            <person name="Burger G."/>
            <person name="Camino L.P."/>
            <person name="Canovas D."/>
            <person name="Cerda-Olmedo E."/>
            <person name="Cheng J.-F."/>
            <person name="Dominguez A."/>
            <person name="Elias M."/>
            <person name="Eslava A.P."/>
            <person name="Glaser F."/>
            <person name="Grimwood J."/>
            <person name="Gutierrez G."/>
            <person name="Heitman J."/>
            <person name="Henrissat B."/>
            <person name="Iturriaga E.A."/>
            <person name="Lang B.F."/>
            <person name="Lavin J.L."/>
            <person name="Lee S."/>
            <person name="Li W."/>
            <person name="Lindquist E."/>
            <person name="Lopez-Garcia S."/>
            <person name="Luque E.M."/>
            <person name="Marcos A.T."/>
            <person name="Martin J."/>
            <person name="McCluskey K."/>
            <person name="Medina H.R."/>
            <person name="Miralles-Duran A."/>
            <person name="Miyazaki A."/>
            <person name="Munoz-Torres E."/>
            <person name="Oguiza J.A."/>
            <person name="Ohm R."/>
            <person name="Olmedo M."/>
            <person name="Orejas M."/>
            <person name="Ortiz-Castellanos L."/>
            <person name="Pisabarro A.G."/>
            <person name="Rodriguez-Romero J."/>
            <person name="Ruiz-Herrera J."/>
            <person name="Ruiz-Vazquez R."/>
            <person name="Sanz C."/>
            <person name="Schackwitz W."/>
            <person name="Schmutz J."/>
            <person name="Shahriari M."/>
            <person name="Shelest E."/>
            <person name="Silva-Franco F."/>
            <person name="Soanes D."/>
            <person name="Syed K."/>
            <person name="Tagua V.G."/>
            <person name="Talbot N.J."/>
            <person name="Thon M."/>
            <person name="De vries R.P."/>
            <person name="Wiebenga A."/>
            <person name="Yadav J.S."/>
            <person name="Braun E.L."/>
            <person name="Baker S."/>
            <person name="Garre V."/>
            <person name="Horwitz B."/>
            <person name="Torres-Martinez S."/>
            <person name="Idnurm A."/>
            <person name="Herrera-Estrella A."/>
            <person name="Gabaldon T."/>
            <person name="Grigoriev I.V."/>
        </authorList>
    </citation>
    <scope>NUCLEOTIDE SEQUENCE [LARGE SCALE GENOMIC DNA]</scope>
    <source>
        <strain evidence="2">NRRL 1555(-)</strain>
    </source>
</reference>
<dbReference type="RefSeq" id="XP_018285300.1">
    <property type="nucleotide sequence ID" value="XM_018441167.1"/>
</dbReference>
<proteinExistence type="predicted"/>
<protein>
    <submittedName>
        <fullName evidence="1">Uncharacterized protein</fullName>
    </submittedName>
</protein>
<dbReference type="Proteomes" id="UP000077315">
    <property type="component" value="Unassembled WGS sequence"/>
</dbReference>
<organism evidence="1 2">
    <name type="scientific">Phycomyces blakesleeanus (strain ATCC 8743b / DSM 1359 / FGSC 10004 / NBRC 33097 / NRRL 1555)</name>
    <dbReference type="NCBI Taxonomy" id="763407"/>
    <lineage>
        <taxon>Eukaryota</taxon>
        <taxon>Fungi</taxon>
        <taxon>Fungi incertae sedis</taxon>
        <taxon>Mucoromycota</taxon>
        <taxon>Mucoromycotina</taxon>
        <taxon>Mucoromycetes</taxon>
        <taxon>Mucorales</taxon>
        <taxon>Phycomycetaceae</taxon>
        <taxon>Phycomyces</taxon>
    </lineage>
</organism>
<accession>A0A167K4G9</accession>